<organism evidence="2 3">
    <name type="scientific">Candidatus Desulfovibrio intestinavium</name>
    <dbReference type="NCBI Taxonomy" id="2838534"/>
    <lineage>
        <taxon>Bacteria</taxon>
        <taxon>Pseudomonadati</taxon>
        <taxon>Thermodesulfobacteriota</taxon>
        <taxon>Desulfovibrionia</taxon>
        <taxon>Desulfovibrionales</taxon>
        <taxon>Desulfovibrionaceae</taxon>
        <taxon>Desulfovibrio</taxon>
    </lineage>
</organism>
<dbReference type="Gene3D" id="3.40.190.10">
    <property type="entry name" value="Periplasmic binding protein-like II"/>
    <property type="match status" value="2"/>
</dbReference>
<accession>A0A9D2HN40</accession>
<evidence type="ECO:0000313" key="3">
    <source>
        <dbReference type="Proteomes" id="UP000823821"/>
    </source>
</evidence>
<reference evidence="2" key="1">
    <citation type="journal article" date="2021" name="PeerJ">
        <title>Extensive microbial diversity within the chicken gut microbiome revealed by metagenomics and culture.</title>
        <authorList>
            <person name="Gilroy R."/>
            <person name="Ravi A."/>
            <person name="Getino M."/>
            <person name="Pursley I."/>
            <person name="Horton D.L."/>
            <person name="Alikhan N.F."/>
            <person name="Baker D."/>
            <person name="Gharbi K."/>
            <person name="Hall N."/>
            <person name="Watson M."/>
            <person name="Adriaenssens E.M."/>
            <person name="Foster-Nyarko E."/>
            <person name="Jarju S."/>
            <person name="Secka A."/>
            <person name="Antonio M."/>
            <person name="Oren A."/>
            <person name="Chaudhuri R.R."/>
            <person name="La Ragione R."/>
            <person name="Hildebrand F."/>
            <person name="Pallen M.J."/>
        </authorList>
    </citation>
    <scope>NUCLEOTIDE SEQUENCE</scope>
    <source>
        <strain evidence="2">5032</strain>
    </source>
</reference>
<feature type="signal peptide" evidence="1">
    <location>
        <begin position="1"/>
        <end position="22"/>
    </location>
</feature>
<dbReference type="PANTHER" id="PTHR42941:SF1">
    <property type="entry name" value="SLL1037 PROTEIN"/>
    <property type="match status" value="1"/>
</dbReference>
<evidence type="ECO:0000256" key="1">
    <source>
        <dbReference type="SAM" id="SignalP"/>
    </source>
</evidence>
<dbReference type="InterPro" id="IPR011852">
    <property type="entry name" value="TRAP_TAXI"/>
</dbReference>
<protein>
    <submittedName>
        <fullName evidence="2">TAXI family TRAP transporter solute-binding subunit</fullName>
    </submittedName>
</protein>
<dbReference type="Pfam" id="PF16868">
    <property type="entry name" value="NMT1_3"/>
    <property type="match status" value="1"/>
</dbReference>
<reference evidence="2" key="2">
    <citation type="submission" date="2021-04" db="EMBL/GenBank/DDBJ databases">
        <authorList>
            <person name="Gilroy R."/>
        </authorList>
    </citation>
    <scope>NUCLEOTIDE SEQUENCE</scope>
    <source>
        <strain evidence="2">5032</strain>
    </source>
</reference>
<sequence length="319" mass="34329">MKRILSLFLACGLLLTASSAFADAKRLTLATGGTSGVYFPLGGAIAQVVSTKSDGKFSVTAQATGASGENMRLVQAHDVDFALVQNDVADAAVKGTEPFRPDNKMSDVVAIGRLYPEYLHVVASKDSNIKTLEDFKGKKISVGARGSGNEVNCRQIFKYFGLDYKNIEPIFLPYGETADQFKDRQLDGFVFTIGTPNPAIQDITTAQEVFFVPVEGQKADELVGKFPFLVKDAIPAGTYKGQDKAVPTLSVQCILVVNKNMSEDDVYAMTKALYDNLGDVAKAHNKGAEISVERAAEGITIPFHPGAARYFAEKGVKLP</sequence>
<dbReference type="PANTHER" id="PTHR42941">
    <property type="entry name" value="SLL1037 PROTEIN"/>
    <property type="match status" value="1"/>
</dbReference>
<gene>
    <name evidence="2" type="ORF">H9784_04745</name>
</gene>
<dbReference type="Proteomes" id="UP000823821">
    <property type="component" value="Unassembled WGS sequence"/>
</dbReference>
<feature type="chain" id="PRO_5039349392" evidence="1">
    <location>
        <begin position="23"/>
        <end position="319"/>
    </location>
</feature>
<name>A0A9D2HN40_9BACT</name>
<dbReference type="CDD" id="cd13567">
    <property type="entry name" value="PBP2_TtGluBP"/>
    <property type="match status" value="1"/>
</dbReference>
<evidence type="ECO:0000313" key="2">
    <source>
        <dbReference type="EMBL" id="HJA78864.1"/>
    </source>
</evidence>
<dbReference type="EMBL" id="DWZD01000032">
    <property type="protein sequence ID" value="HJA78864.1"/>
    <property type="molecule type" value="Genomic_DNA"/>
</dbReference>
<dbReference type="NCBIfam" id="TIGR02122">
    <property type="entry name" value="TRAP_TAXI"/>
    <property type="match status" value="1"/>
</dbReference>
<comment type="caution">
    <text evidence="2">The sequence shown here is derived from an EMBL/GenBank/DDBJ whole genome shotgun (WGS) entry which is preliminary data.</text>
</comment>
<dbReference type="SUPFAM" id="SSF53850">
    <property type="entry name" value="Periplasmic binding protein-like II"/>
    <property type="match status" value="1"/>
</dbReference>
<dbReference type="AlphaFoldDB" id="A0A9D2HN40"/>
<proteinExistence type="predicted"/>
<keyword evidence="1" id="KW-0732">Signal</keyword>